<reference evidence="2" key="1">
    <citation type="submission" date="2016-10" db="EMBL/GenBank/DDBJ databases">
        <authorList>
            <person name="Varghese N."/>
            <person name="Submissions S."/>
        </authorList>
    </citation>
    <scope>NUCLEOTIDE SEQUENCE [LARGE SCALE GENOMIC DNA]</scope>
    <source>
        <strain evidence="2">CGMCC 1.10121</strain>
    </source>
</reference>
<evidence type="ECO:0000313" key="2">
    <source>
        <dbReference type="Proteomes" id="UP000199126"/>
    </source>
</evidence>
<proteinExistence type="predicted"/>
<dbReference type="RefSeq" id="WP_089827650.1">
    <property type="nucleotide sequence ID" value="NZ_FODV01000025.1"/>
</dbReference>
<organism evidence="1 2">
    <name type="scientific">Halogranum amylolyticum</name>
    <dbReference type="NCBI Taxonomy" id="660520"/>
    <lineage>
        <taxon>Archaea</taxon>
        <taxon>Methanobacteriati</taxon>
        <taxon>Methanobacteriota</taxon>
        <taxon>Stenosarchaea group</taxon>
        <taxon>Halobacteria</taxon>
        <taxon>Halobacteriales</taxon>
        <taxon>Haloferacaceae</taxon>
    </lineage>
</organism>
<sequence>MNVRASGVAIACLLVVATVGVAPASTATTPTASVGDEAVQQADGDTLSGLEETMREIDQFLETVIDLVRTINELTGEAEGGD</sequence>
<dbReference type="EMBL" id="FODV01000025">
    <property type="protein sequence ID" value="SEP23771.1"/>
    <property type="molecule type" value="Genomic_DNA"/>
</dbReference>
<name>A0A1H8W811_9EURY</name>
<gene>
    <name evidence="1" type="ORF">SAMN04487948_12515</name>
</gene>
<dbReference type="Proteomes" id="UP000199126">
    <property type="component" value="Unassembled WGS sequence"/>
</dbReference>
<accession>A0A1H8W811</accession>
<protein>
    <submittedName>
        <fullName evidence="1">Uncharacterized protein</fullName>
    </submittedName>
</protein>
<keyword evidence="2" id="KW-1185">Reference proteome</keyword>
<evidence type="ECO:0000313" key="1">
    <source>
        <dbReference type="EMBL" id="SEP23771.1"/>
    </source>
</evidence>
<dbReference type="AlphaFoldDB" id="A0A1H8W811"/>